<evidence type="ECO:0000256" key="4">
    <source>
        <dbReference type="ARBA" id="ARBA00022857"/>
    </source>
</evidence>
<dbReference type="RefSeq" id="WP_143896732.1">
    <property type="nucleotide sequence ID" value="NZ_CP041666.1"/>
</dbReference>
<dbReference type="InterPro" id="IPR036291">
    <property type="entry name" value="NAD(P)-bd_dom_sf"/>
</dbReference>
<evidence type="ECO:0000256" key="1">
    <source>
        <dbReference type="ARBA" id="ARBA00004862"/>
    </source>
</evidence>
<evidence type="ECO:0000259" key="9">
    <source>
        <dbReference type="SMART" id="SM00859"/>
    </source>
</evidence>
<keyword evidence="11" id="KW-1185">Reference proteome</keyword>
<dbReference type="InterPro" id="IPR050085">
    <property type="entry name" value="AGPR"/>
</dbReference>
<dbReference type="CDD" id="cd17895">
    <property type="entry name" value="AGPR_1_N"/>
    <property type="match status" value="1"/>
</dbReference>
<dbReference type="PANTHER" id="PTHR32338:SF10">
    <property type="entry name" value="N-ACETYL-GAMMA-GLUTAMYL-PHOSPHATE REDUCTASE, CHLOROPLASTIC-RELATED"/>
    <property type="match status" value="1"/>
</dbReference>
<dbReference type="Pfam" id="PF22698">
    <property type="entry name" value="Semialdhyde_dhC_1"/>
    <property type="match status" value="1"/>
</dbReference>
<dbReference type="SUPFAM" id="SSF55347">
    <property type="entry name" value="Glyceraldehyde-3-phosphate dehydrogenase-like, C-terminal domain"/>
    <property type="match status" value="1"/>
</dbReference>
<evidence type="ECO:0000256" key="2">
    <source>
        <dbReference type="ARBA" id="ARBA00022571"/>
    </source>
</evidence>
<dbReference type="EC" id="1.2.1.38" evidence="7"/>
<dbReference type="GO" id="GO:0051287">
    <property type="term" value="F:NAD binding"/>
    <property type="evidence" value="ECO:0007669"/>
    <property type="project" value="InterPro"/>
</dbReference>
<dbReference type="KEGG" id="aqt:FN924_17545"/>
<gene>
    <name evidence="7" type="primary">argC</name>
    <name evidence="10" type="ORF">FN924_17545</name>
</gene>
<dbReference type="UniPathway" id="UPA00068">
    <property type="reaction ID" value="UER00108"/>
</dbReference>
<protein>
    <recommendedName>
        <fullName evidence="7">N-acetyl-gamma-glutamyl-phosphate reductase</fullName>
        <shortName evidence="7">AGPR</shortName>
        <ecNumber evidence="7">1.2.1.38</ecNumber>
    </recommendedName>
    <alternativeName>
        <fullName evidence="7">N-acetyl-glutamate semialdehyde dehydrogenase</fullName>
        <shortName evidence="7">NAGSA dehydrogenase</shortName>
    </alternativeName>
</protein>
<dbReference type="CDD" id="cd23934">
    <property type="entry name" value="AGPR_1_C"/>
    <property type="match status" value="1"/>
</dbReference>
<dbReference type="NCBIfam" id="TIGR01850">
    <property type="entry name" value="argC"/>
    <property type="match status" value="1"/>
</dbReference>
<name>A0A516KKB2_9BACI</name>
<sequence>MKVAIVGGTGYGAVELMRFINNHPYATLELVIAHSQTGKKVSDVYPHMQDVWEIQMDELNVGELQKNVDLVFFATPPGVSKEIAPSLMDQGVTCIDLSGDFRLERPDVYETWYETTAADPSYLRKATYGLSEIYKEEIQNASYIANPGCYPTASLLGILPLIQQKWVDPATIIIDAKSGVSGAGRSTSLMTHFAEMNDNLKAYKLGKHKHIPEIEQILQKESGQLLNVTFSTHLIPMTRGIMATIYSDLTVQKSTEDIINMYEAFYEHAPFVRIRANGNYPATKEVYGSNYCDIGILSDERTRKVTVISVIDNLVKGAAGQAIQNMNLLNNWDEKTGLDVLPVYP</sequence>
<dbReference type="GO" id="GO:0070401">
    <property type="term" value="F:NADP+ binding"/>
    <property type="evidence" value="ECO:0007669"/>
    <property type="project" value="InterPro"/>
</dbReference>
<dbReference type="PROSITE" id="PS01224">
    <property type="entry name" value="ARGC"/>
    <property type="match status" value="1"/>
</dbReference>
<dbReference type="InterPro" id="IPR000534">
    <property type="entry name" value="Semialdehyde_DH_NAD-bd"/>
</dbReference>
<comment type="function">
    <text evidence="7">Catalyzes the NADPH-dependent reduction of N-acetyl-5-glutamyl phosphate to yield N-acetyl-L-glutamate 5-semialdehyde.</text>
</comment>
<keyword evidence="3 7" id="KW-0028">Amino-acid biosynthesis</keyword>
<comment type="catalytic activity">
    <reaction evidence="6 7">
        <text>N-acetyl-L-glutamate 5-semialdehyde + phosphate + NADP(+) = N-acetyl-L-glutamyl 5-phosphate + NADPH + H(+)</text>
        <dbReference type="Rhea" id="RHEA:21588"/>
        <dbReference type="ChEBI" id="CHEBI:15378"/>
        <dbReference type="ChEBI" id="CHEBI:29123"/>
        <dbReference type="ChEBI" id="CHEBI:43474"/>
        <dbReference type="ChEBI" id="CHEBI:57783"/>
        <dbReference type="ChEBI" id="CHEBI:57936"/>
        <dbReference type="ChEBI" id="CHEBI:58349"/>
        <dbReference type="EC" id="1.2.1.38"/>
    </reaction>
</comment>
<comment type="subcellular location">
    <subcellularLocation>
        <location evidence="7">Cytoplasm</location>
    </subcellularLocation>
</comment>
<dbReference type="AlphaFoldDB" id="A0A516KKB2"/>
<dbReference type="InterPro" id="IPR000706">
    <property type="entry name" value="AGPR_type-1"/>
</dbReference>
<feature type="domain" description="Semialdehyde dehydrogenase NAD-binding" evidence="9">
    <location>
        <begin position="2"/>
        <end position="141"/>
    </location>
</feature>
<evidence type="ECO:0000313" key="11">
    <source>
        <dbReference type="Proteomes" id="UP000315215"/>
    </source>
</evidence>
<evidence type="ECO:0000256" key="8">
    <source>
        <dbReference type="PROSITE-ProRule" id="PRU10010"/>
    </source>
</evidence>
<feature type="active site" evidence="7 8">
    <location>
        <position position="149"/>
    </location>
</feature>
<keyword evidence="2 7" id="KW-0055">Arginine biosynthesis</keyword>
<dbReference type="Proteomes" id="UP000315215">
    <property type="component" value="Chromosome"/>
</dbReference>
<comment type="pathway">
    <text evidence="1 7">Amino-acid biosynthesis; L-arginine biosynthesis; N(2)-acetyl-L-ornithine from L-glutamate: step 3/4.</text>
</comment>
<dbReference type="GO" id="GO:0005737">
    <property type="term" value="C:cytoplasm"/>
    <property type="evidence" value="ECO:0007669"/>
    <property type="project" value="UniProtKB-SubCell"/>
</dbReference>
<accession>A0A516KKB2</accession>
<dbReference type="Gene3D" id="3.40.50.720">
    <property type="entry name" value="NAD(P)-binding Rossmann-like Domain"/>
    <property type="match status" value="1"/>
</dbReference>
<keyword evidence="7" id="KW-0963">Cytoplasm</keyword>
<comment type="similarity">
    <text evidence="7">Belongs to the NAGSA dehydrogenase family. Type 1 subfamily.</text>
</comment>
<dbReference type="PANTHER" id="PTHR32338">
    <property type="entry name" value="N-ACETYL-GAMMA-GLUTAMYL-PHOSPHATE REDUCTASE, CHLOROPLASTIC-RELATED-RELATED"/>
    <property type="match status" value="1"/>
</dbReference>
<dbReference type="InterPro" id="IPR023013">
    <property type="entry name" value="AGPR_AS"/>
</dbReference>
<organism evidence="10 11">
    <name type="scientific">Radiobacillus deserti</name>
    <dbReference type="NCBI Taxonomy" id="2594883"/>
    <lineage>
        <taxon>Bacteria</taxon>
        <taxon>Bacillati</taxon>
        <taxon>Bacillota</taxon>
        <taxon>Bacilli</taxon>
        <taxon>Bacillales</taxon>
        <taxon>Bacillaceae</taxon>
        <taxon>Radiobacillus</taxon>
    </lineage>
</organism>
<dbReference type="SMART" id="SM00859">
    <property type="entry name" value="Semialdhyde_dh"/>
    <property type="match status" value="1"/>
</dbReference>
<evidence type="ECO:0000256" key="3">
    <source>
        <dbReference type="ARBA" id="ARBA00022605"/>
    </source>
</evidence>
<proteinExistence type="inferred from homology"/>
<keyword evidence="4 7" id="KW-0521">NADP</keyword>
<keyword evidence="5 7" id="KW-0560">Oxidoreductase</keyword>
<reference evidence="10 11" key="1">
    <citation type="submission" date="2019-07" db="EMBL/GenBank/DDBJ databases">
        <authorList>
            <person name="Li J."/>
        </authorList>
    </citation>
    <scope>NUCLEOTIDE SEQUENCE [LARGE SCALE GENOMIC DNA]</scope>
    <source>
        <strain evidence="10 11">TKL69</strain>
    </source>
</reference>
<dbReference type="Gene3D" id="3.30.360.10">
    <property type="entry name" value="Dihydrodipicolinate Reductase, domain 2"/>
    <property type="match status" value="1"/>
</dbReference>
<evidence type="ECO:0000256" key="6">
    <source>
        <dbReference type="ARBA" id="ARBA00050557"/>
    </source>
</evidence>
<dbReference type="FunFam" id="3.30.360.10:FF:000014">
    <property type="entry name" value="N-acetyl-gamma-glutamyl-phosphate reductase"/>
    <property type="match status" value="1"/>
</dbReference>
<dbReference type="HAMAP" id="MF_00150">
    <property type="entry name" value="ArgC_type1"/>
    <property type="match status" value="1"/>
</dbReference>
<dbReference type="OrthoDB" id="9801289at2"/>
<dbReference type="Pfam" id="PF01118">
    <property type="entry name" value="Semialdhyde_dh"/>
    <property type="match status" value="1"/>
</dbReference>
<evidence type="ECO:0000256" key="5">
    <source>
        <dbReference type="ARBA" id="ARBA00023002"/>
    </source>
</evidence>
<evidence type="ECO:0000313" key="10">
    <source>
        <dbReference type="EMBL" id="QDP41817.1"/>
    </source>
</evidence>
<dbReference type="GO" id="GO:0003942">
    <property type="term" value="F:N-acetyl-gamma-glutamyl-phosphate reductase activity"/>
    <property type="evidence" value="ECO:0007669"/>
    <property type="project" value="UniProtKB-UniRule"/>
</dbReference>
<dbReference type="GO" id="GO:0006526">
    <property type="term" value="P:L-arginine biosynthetic process"/>
    <property type="evidence" value="ECO:0007669"/>
    <property type="project" value="UniProtKB-UniRule"/>
</dbReference>
<evidence type="ECO:0000256" key="7">
    <source>
        <dbReference type="HAMAP-Rule" id="MF_00150"/>
    </source>
</evidence>
<dbReference type="EMBL" id="CP041666">
    <property type="protein sequence ID" value="QDP41817.1"/>
    <property type="molecule type" value="Genomic_DNA"/>
</dbReference>
<dbReference type="InterPro" id="IPR058924">
    <property type="entry name" value="AGPR_dimerisation_dom"/>
</dbReference>
<dbReference type="SUPFAM" id="SSF51735">
    <property type="entry name" value="NAD(P)-binding Rossmann-fold domains"/>
    <property type="match status" value="1"/>
</dbReference>